<dbReference type="EMBL" id="SPUK01000003">
    <property type="protein sequence ID" value="TQV98262.1"/>
    <property type="molecule type" value="Genomic_DNA"/>
</dbReference>
<keyword evidence="2" id="KW-1185">Reference proteome</keyword>
<accession>A0A545V964</accession>
<evidence type="ECO:0000313" key="1">
    <source>
        <dbReference type="EMBL" id="TQV98262.1"/>
    </source>
</evidence>
<dbReference type="Proteomes" id="UP000315783">
    <property type="component" value="Unassembled WGS sequence"/>
</dbReference>
<organism evidence="1 2">
    <name type="scientific">Cordyceps javanica</name>
    <dbReference type="NCBI Taxonomy" id="43265"/>
    <lineage>
        <taxon>Eukaryota</taxon>
        <taxon>Fungi</taxon>
        <taxon>Dikarya</taxon>
        <taxon>Ascomycota</taxon>
        <taxon>Pezizomycotina</taxon>
        <taxon>Sordariomycetes</taxon>
        <taxon>Hypocreomycetidae</taxon>
        <taxon>Hypocreales</taxon>
        <taxon>Cordycipitaceae</taxon>
        <taxon>Cordyceps</taxon>
    </lineage>
</organism>
<reference evidence="1 2" key="1">
    <citation type="journal article" date="2019" name="Appl. Microbiol. Biotechnol.">
        <title>Genome sequence of Isaria javanica and comparative genome analysis insights into family S53 peptidase evolution in fungal entomopathogens.</title>
        <authorList>
            <person name="Lin R."/>
            <person name="Zhang X."/>
            <person name="Xin B."/>
            <person name="Zou M."/>
            <person name="Gao Y."/>
            <person name="Qin F."/>
            <person name="Hu Q."/>
            <person name="Xie B."/>
            <person name="Cheng X."/>
        </authorList>
    </citation>
    <scope>NUCLEOTIDE SEQUENCE [LARGE SCALE GENOMIC DNA]</scope>
    <source>
        <strain evidence="1 2">IJ1G</strain>
    </source>
</reference>
<proteinExistence type="predicted"/>
<sequence length="133" mass="14361">MDCNALPTGRLPQNMLSLKSIKIAGASAGSARPATESQGNDPCRRNATCLRYQVPRYLAASQMQWYPAPGSQGVTDAPTYVVAGGVKNGGKSCQGLCHRSSHRTTFGKMADHSSAPCLPVTRKPDWRGNWRRD</sequence>
<dbReference type="AlphaFoldDB" id="A0A545V964"/>
<gene>
    <name evidence="1" type="ORF">IF1G_02342</name>
</gene>
<protein>
    <submittedName>
        <fullName evidence="1">Uncharacterized protein</fullName>
    </submittedName>
</protein>
<comment type="caution">
    <text evidence="1">The sequence shown here is derived from an EMBL/GenBank/DDBJ whole genome shotgun (WGS) entry which is preliminary data.</text>
</comment>
<evidence type="ECO:0000313" key="2">
    <source>
        <dbReference type="Proteomes" id="UP000315783"/>
    </source>
</evidence>
<name>A0A545V964_9HYPO</name>